<gene>
    <name evidence="2" type="ORF">CPLU01_01386</name>
</gene>
<sequence>MESDKSTSQRQAIIDEPGDASDEALGAKSNQHFELREEIYTISVGIPFGGGSGQNKRRDKRRLLLPSAKYMIGHISDANANTNENDTNLDAFASASASDLDWEDDTPLTQQQEDSKHAHTYFPRSAADDRACRESHIIIMVDDVVIVMSAARIETPWQPLTNAACRHRRR</sequence>
<dbReference type="Proteomes" id="UP000654918">
    <property type="component" value="Unassembled WGS sequence"/>
</dbReference>
<proteinExistence type="predicted"/>
<organism evidence="2 3">
    <name type="scientific">Colletotrichum plurivorum</name>
    <dbReference type="NCBI Taxonomy" id="2175906"/>
    <lineage>
        <taxon>Eukaryota</taxon>
        <taxon>Fungi</taxon>
        <taxon>Dikarya</taxon>
        <taxon>Ascomycota</taxon>
        <taxon>Pezizomycotina</taxon>
        <taxon>Sordariomycetes</taxon>
        <taxon>Hypocreomycetidae</taxon>
        <taxon>Glomerellales</taxon>
        <taxon>Glomerellaceae</taxon>
        <taxon>Colletotrichum</taxon>
        <taxon>Colletotrichum orchidearum species complex</taxon>
    </lineage>
</organism>
<keyword evidence="3" id="KW-1185">Reference proteome</keyword>
<comment type="caution">
    <text evidence="2">The sequence shown here is derived from an EMBL/GenBank/DDBJ whole genome shotgun (WGS) entry which is preliminary data.</text>
</comment>
<evidence type="ECO:0000313" key="3">
    <source>
        <dbReference type="Proteomes" id="UP000654918"/>
    </source>
</evidence>
<feature type="region of interest" description="Disordered" evidence="1">
    <location>
        <begin position="100"/>
        <end position="122"/>
    </location>
</feature>
<dbReference type="AlphaFoldDB" id="A0A8H6U3Y2"/>
<name>A0A8H6U3Y2_9PEZI</name>
<reference evidence="2" key="1">
    <citation type="journal article" date="2020" name="Phytopathology">
        <title>Genome Sequence Resources of Colletotrichum truncatum, C. plurivorum, C. musicola, and C. sojae: Four Species Pathogenic to Soybean (Glycine max).</title>
        <authorList>
            <person name="Rogerio F."/>
            <person name="Boufleur T.R."/>
            <person name="Ciampi-Guillardi M."/>
            <person name="Sukno S.A."/>
            <person name="Thon M.R."/>
            <person name="Massola Junior N.S."/>
            <person name="Baroncelli R."/>
        </authorList>
    </citation>
    <scope>NUCLEOTIDE SEQUENCE</scope>
    <source>
        <strain evidence="2">LFN00145</strain>
    </source>
</reference>
<evidence type="ECO:0000313" key="2">
    <source>
        <dbReference type="EMBL" id="KAF6840071.1"/>
    </source>
</evidence>
<accession>A0A8H6U3Y2</accession>
<dbReference type="EMBL" id="WIGO01000009">
    <property type="protein sequence ID" value="KAF6840071.1"/>
    <property type="molecule type" value="Genomic_DNA"/>
</dbReference>
<feature type="region of interest" description="Disordered" evidence="1">
    <location>
        <begin position="1"/>
        <end position="24"/>
    </location>
</feature>
<protein>
    <submittedName>
        <fullName evidence="2">Uncharacterized protein</fullName>
    </submittedName>
</protein>
<evidence type="ECO:0000256" key="1">
    <source>
        <dbReference type="SAM" id="MobiDB-lite"/>
    </source>
</evidence>